<dbReference type="AlphaFoldDB" id="A0AAN9Z7V3"/>
<proteinExistence type="predicted"/>
<keyword evidence="3" id="KW-1185">Reference proteome</keyword>
<evidence type="ECO:0000313" key="2">
    <source>
        <dbReference type="EMBL" id="KAK7867496.1"/>
    </source>
</evidence>
<feature type="compositionally biased region" description="Basic residues" evidence="1">
    <location>
        <begin position="1"/>
        <end position="10"/>
    </location>
</feature>
<feature type="compositionally biased region" description="Low complexity" evidence="1">
    <location>
        <begin position="11"/>
        <end position="31"/>
    </location>
</feature>
<sequence>MEGTGRRCRGVSRGAAAASAAVAAAPRGAPSTRPPPIVRYRSPSAQRPAPAPAPRHAAPRRPTVALRSLRFLRAGAARAPPPPPPPPTHMPPPQLTAPHVPLLPRLKSQGL</sequence>
<feature type="region of interest" description="Disordered" evidence="1">
    <location>
        <begin position="1"/>
        <end position="111"/>
    </location>
</feature>
<gene>
    <name evidence="2" type="ORF">R5R35_004504</name>
</gene>
<reference evidence="2 3" key="1">
    <citation type="submission" date="2024-03" db="EMBL/GenBank/DDBJ databases">
        <title>The genome assembly and annotation of the cricket Gryllus longicercus Weissman &amp; Gray.</title>
        <authorList>
            <person name="Szrajer S."/>
            <person name="Gray D."/>
            <person name="Ylla G."/>
        </authorList>
    </citation>
    <scope>NUCLEOTIDE SEQUENCE [LARGE SCALE GENOMIC DNA]</scope>
    <source>
        <strain evidence="2">DAG 2021-001</strain>
        <tissue evidence="2">Whole body minus gut</tissue>
    </source>
</reference>
<comment type="caution">
    <text evidence="2">The sequence shown here is derived from an EMBL/GenBank/DDBJ whole genome shotgun (WGS) entry which is preliminary data.</text>
</comment>
<accession>A0AAN9Z7V3</accession>
<evidence type="ECO:0000256" key="1">
    <source>
        <dbReference type="SAM" id="MobiDB-lite"/>
    </source>
</evidence>
<organism evidence="2 3">
    <name type="scientific">Gryllus longicercus</name>
    <dbReference type="NCBI Taxonomy" id="2509291"/>
    <lineage>
        <taxon>Eukaryota</taxon>
        <taxon>Metazoa</taxon>
        <taxon>Ecdysozoa</taxon>
        <taxon>Arthropoda</taxon>
        <taxon>Hexapoda</taxon>
        <taxon>Insecta</taxon>
        <taxon>Pterygota</taxon>
        <taxon>Neoptera</taxon>
        <taxon>Polyneoptera</taxon>
        <taxon>Orthoptera</taxon>
        <taxon>Ensifera</taxon>
        <taxon>Gryllidea</taxon>
        <taxon>Grylloidea</taxon>
        <taxon>Gryllidae</taxon>
        <taxon>Gryllinae</taxon>
        <taxon>Gryllus</taxon>
    </lineage>
</organism>
<feature type="compositionally biased region" description="Low complexity" evidence="1">
    <location>
        <begin position="39"/>
        <end position="78"/>
    </location>
</feature>
<dbReference type="Proteomes" id="UP001378592">
    <property type="component" value="Unassembled WGS sequence"/>
</dbReference>
<protein>
    <submittedName>
        <fullName evidence="2">Uncharacterized protein</fullName>
    </submittedName>
</protein>
<dbReference type="EMBL" id="JAZDUA010000118">
    <property type="protein sequence ID" value="KAK7867496.1"/>
    <property type="molecule type" value="Genomic_DNA"/>
</dbReference>
<name>A0AAN9Z7V3_9ORTH</name>
<feature type="compositionally biased region" description="Pro residues" evidence="1">
    <location>
        <begin position="79"/>
        <end position="95"/>
    </location>
</feature>
<evidence type="ECO:0000313" key="3">
    <source>
        <dbReference type="Proteomes" id="UP001378592"/>
    </source>
</evidence>